<proteinExistence type="predicted"/>
<keyword evidence="1" id="KW-0813">Transport</keyword>
<reference evidence="3" key="1">
    <citation type="submission" date="2020-09" db="EMBL/GenBank/DDBJ databases">
        <title>A novel bacterium of genus Paenibacillus, isolated from South China Sea.</title>
        <authorList>
            <person name="Huang H."/>
            <person name="Mo K."/>
            <person name="Hu Y."/>
        </authorList>
    </citation>
    <scope>NUCLEOTIDE SEQUENCE</scope>
    <source>
        <strain evidence="3">IB182363</strain>
    </source>
</reference>
<evidence type="ECO:0000256" key="2">
    <source>
        <dbReference type="ARBA" id="ARBA00022729"/>
    </source>
</evidence>
<dbReference type="Gene3D" id="3.40.50.1980">
    <property type="entry name" value="Nitrogenase molybdenum iron protein domain"/>
    <property type="match status" value="1"/>
</dbReference>
<keyword evidence="2" id="KW-0732">Signal</keyword>
<dbReference type="InterPro" id="IPR051313">
    <property type="entry name" value="Bact_iron-sidero_bind"/>
</dbReference>
<evidence type="ECO:0000256" key="1">
    <source>
        <dbReference type="ARBA" id="ARBA00022448"/>
    </source>
</evidence>
<accession>A0A927C6S0</accession>
<evidence type="ECO:0000313" key="4">
    <source>
        <dbReference type="Proteomes" id="UP000639396"/>
    </source>
</evidence>
<dbReference type="EMBL" id="JACXJA010000001">
    <property type="protein sequence ID" value="MBD2860410.1"/>
    <property type="molecule type" value="Genomic_DNA"/>
</dbReference>
<comment type="caution">
    <text evidence="3">The sequence shown here is derived from an EMBL/GenBank/DDBJ whole genome shotgun (WGS) entry which is preliminary data.</text>
</comment>
<dbReference type="PANTHER" id="PTHR30532:SF26">
    <property type="entry name" value="IRON(3+)-HYDROXAMATE-BINDING PROTEIN FHUD"/>
    <property type="match status" value="1"/>
</dbReference>
<evidence type="ECO:0008006" key="5">
    <source>
        <dbReference type="Google" id="ProtNLM"/>
    </source>
</evidence>
<gene>
    <name evidence="3" type="ORF">IDH45_00225</name>
</gene>
<dbReference type="AlphaFoldDB" id="A0A927C6S0"/>
<protein>
    <recommendedName>
        <fullName evidence="5">Fe/B12 periplasmic-binding domain-containing protein</fullName>
    </recommendedName>
</protein>
<dbReference type="Proteomes" id="UP000639396">
    <property type="component" value="Unassembled WGS sequence"/>
</dbReference>
<sequence length="136" mass="15450">MTRNKYCCLKWFLSSATGAIGLKTGGLAELLYQQEGYPMSETVKGLKPAERSPYISVSPELLHEMVIGDRLFVLYLSNPDAETSFKELLESPIWKRLPAVQNGKVTFVDTKWNYNDMLTSDMLLDEFPKLLNNKLP</sequence>
<evidence type="ECO:0000313" key="3">
    <source>
        <dbReference type="EMBL" id="MBD2860410.1"/>
    </source>
</evidence>
<name>A0A927C6S0_9BACL</name>
<dbReference type="RefSeq" id="WP_190923562.1">
    <property type="nucleotide sequence ID" value="NZ_JACXJA010000001.1"/>
</dbReference>
<dbReference type="SUPFAM" id="SSF53807">
    <property type="entry name" value="Helical backbone' metal receptor"/>
    <property type="match status" value="1"/>
</dbReference>
<dbReference type="PANTHER" id="PTHR30532">
    <property type="entry name" value="IRON III DICITRATE-BINDING PERIPLASMIC PROTEIN"/>
    <property type="match status" value="1"/>
</dbReference>
<organism evidence="3 4">
    <name type="scientific">Paenibacillus oceani</name>
    <dbReference type="NCBI Taxonomy" id="2772510"/>
    <lineage>
        <taxon>Bacteria</taxon>
        <taxon>Bacillati</taxon>
        <taxon>Bacillota</taxon>
        <taxon>Bacilli</taxon>
        <taxon>Bacillales</taxon>
        <taxon>Paenibacillaceae</taxon>
        <taxon>Paenibacillus</taxon>
    </lineage>
</organism>
<dbReference type="GO" id="GO:0030288">
    <property type="term" value="C:outer membrane-bounded periplasmic space"/>
    <property type="evidence" value="ECO:0007669"/>
    <property type="project" value="TreeGrafter"/>
</dbReference>
<keyword evidence="4" id="KW-1185">Reference proteome</keyword>